<gene>
    <name evidence="2" type="ORF">DDB_G0270318</name>
</gene>
<dbReference type="eggNOG" id="ENOG502REQW">
    <property type="taxonomic scope" value="Eukaryota"/>
</dbReference>
<dbReference type="HOGENOM" id="CLU_802723_0_0_1"/>
<evidence type="ECO:0000313" key="2">
    <source>
        <dbReference type="EMBL" id="EAL72509.1"/>
    </source>
</evidence>
<dbReference type="PaxDb" id="44689-DDB0190967"/>
<keyword evidence="1" id="KW-0732">Signal</keyword>
<feature type="chain" id="PRO_5004250277" evidence="1">
    <location>
        <begin position="20"/>
        <end position="346"/>
    </location>
</feature>
<organism evidence="2 3">
    <name type="scientific">Dictyostelium discoideum</name>
    <name type="common">Social amoeba</name>
    <dbReference type="NCBI Taxonomy" id="44689"/>
    <lineage>
        <taxon>Eukaryota</taxon>
        <taxon>Amoebozoa</taxon>
        <taxon>Evosea</taxon>
        <taxon>Eumycetozoa</taxon>
        <taxon>Dictyostelia</taxon>
        <taxon>Dictyosteliales</taxon>
        <taxon>Dictyosteliaceae</taxon>
        <taxon>Dictyostelium</taxon>
    </lineage>
</organism>
<dbReference type="RefSeq" id="XP_646705.1">
    <property type="nucleotide sequence ID" value="XM_641613.1"/>
</dbReference>
<evidence type="ECO:0000256" key="1">
    <source>
        <dbReference type="SAM" id="SignalP"/>
    </source>
</evidence>
<reference evidence="2 3" key="1">
    <citation type="journal article" date="2005" name="Nature">
        <title>The genome of the social amoeba Dictyostelium discoideum.</title>
        <authorList>
            <consortium name="The Dictyostelium discoideum Sequencing Consortium"/>
            <person name="Eichinger L."/>
            <person name="Pachebat J.A."/>
            <person name="Glockner G."/>
            <person name="Rajandream M.A."/>
            <person name="Sucgang R."/>
            <person name="Berriman M."/>
            <person name="Song J."/>
            <person name="Olsen R."/>
            <person name="Szafranski K."/>
            <person name="Xu Q."/>
            <person name="Tunggal B."/>
            <person name="Kummerfeld S."/>
            <person name="Madera M."/>
            <person name="Konfortov B.A."/>
            <person name="Rivero F."/>
            <person name="Bankier A.T."/>
            <person name="Lehmann R."/>
            <person name="Hamlin N."/>
            <person name="Davies R."/>
            <person name="Gaudet P."/>
            <person name="Fey P."/>
            <person name="Pilcher K."/>
            <person name="Chen G."/>
            <person name="Saunders D."/>
            <person name="Sodergren E."/>
            <person name="Davis P."/>
            <person name="Kerhornou A."/>
            <person name="Nie X."/>
            <person name="Hall N."/>
            <person name="Anjard C."/>
            <person name="Hemphill L."/>
            <person name="Bason N."/>
            <person name="Farbrother P."/>
            <person name="Desany B."/>
            <person name="Just E."/>
            <person name="Morio T."/>
            <person name="Rost R."/>
            <person name="Churcher C."/>
            <person name="Cooper J."/>
            <person name="Haydock S."/>
            <person name="van Driessche N."/>
            <person name="Cronin A."/>
            <person name="Goodhead I."/>
            <person name="Muzny D."/>
            <person name="Mourier T."/>
            <person name="Pain A."/>
            <person name="Lu M."/>
            <person name="Harper D."/>
            <person name="Lindsay R."/>
            <person name="Hauser H."/>
            <person name="James K."/>
            <person name="Quiles M."/>
            <person name="Madan Babu M."/>
            <person name="Saito T."/>
            <person name="Buchrieser C."/>
            <person name="Wardroper A."/>
            <person name="Felder M."/>
            <person name="Thangavelu M."/>
            <person name="Johnson D."/>
            <person name="Knights A."/>
            <person name="Loulseged H."/>
            <person name="Mungall K."/>
            <person name="Oliver K."/>
            <person name="Price C."/>
            <person name="Quail M.A."/>
            <person name="Urushihara H."/>
            <person name="Hernandez J."/>
            <person name="Rabbinowitsch E."/>
            <person name="Steffen D."/>
            <person name="Sanders M."/>
            <person name="Ma J."/>
            <person name="Kohara Y."/>
            <person name="Sharp S."/>
            <person name="Simmonds M."/>
            <person name="Spiegler S."/>
            <person name="Tivey A."/>
            <person name="Sugano S."/>
            <person name="White B."/>
            <person name="Walker D."/>
            <person name="Woodward J."/>
            <person name="Winckler T."/>
            <person name="Tanaka Y."/>
            <person name="Shaulsky G."/>
            <person name="Schleicher M."/>
            <person name="Weinstock G."/>
            <person name="Rosenthal A."/>
            <person name="Cox E.C."/>
            <person name="Chisholm R.L."/>
            <person name="Gibbs R."/>
            <person name="Loomis W.F."/>
            <person name="Platzer M."/>
            <person name="Kay R.R."/>
            <person name="Williams J."/>
            <person name="Dear P.H."/>
            <person name="Noegel A.A."/>
            <person name="Barrell B."/>
            <person name="Kuspa A."/>
        </authorList>
    </citation>
    <scope>NUCLEOTIDE SEQUENCE [LARGE SCALE GENOMIC DNA]</scope>
    <source>
        <strain evidence="2 3">AX4</strain>
    </source>
</reference>
<name>Q55BX6_DICDI</name>
<accession>Q55BX6</accession>
<dbReference type="GeneID" id="8617679"/>
<evidence type="ECO:0000313" key="3">
    <source>
        <dbReference type="Proteomes" id="UP000002195"/>
    </source>
</evidence>
<dbReference type="VEuPathDB" id="AmoebaDB:DDB_G0270318"/>
<dbReference type="dictyBase" id="DDB_G0270318"/>
<proteinExistence type="predicted"/>
<dbReference type="OMA" id="FLMATEF"/>
<protein>
    <submittedName>
        <fullName evidence="2">Uncharacterized protein</fullName>
    </submittedName>
</protein>
<dbReference type="EMBL" id="AAFI02000005">
    <property type="protein sequence ID" value="EAL72509.1"/>
    <property type="molecule type" value="Genomic_DNA"/>
</dbReference>
<keyword evidence="3" id="KW-1185">Reference proteome</keyword>
<dbReference type="AlphaFoldDB" id="Q55BX6"/>
<dbReference type="KEGG" id="ddi:DDB_G0270318"/>
<dbReference type="PhylomeDB" id="Q55BX6"/>
<comment type="caution">
    <text evidence="2">The sequence shown here is derived from an EMBL/GenBank/DDBJ whole genome shotgun (WGS) entry which is preliminary data.</text>
</comment>
<dbReference type="Proteomes" id="UP000002195">
    <property type="component" value="Unassembled WGS sequence"/>
</dbReference>
<feature type="signal peptide" evidence="1">
    <location>
        <begin position="1"/>
        <end position="19"/>
    </location>
</feature>
<sequence length="346" mass="39190">MKIILLFILVLALICGTFSSSSSSSSSSPPISEYRLYSVQTKFSNQKELLVIDPFNYKVLFNYTINHLQYDIDQILSLDTTTGELLLLCSDASYQILVSVTTGSPKYTQMSEVQMTANFNYDVQSYIWLPDQKTAAIPAEVDVNGTYSNFLMATEFGNQKVELYNLTHFEFAPYVVQGYDFINDIYYLAYLNRNSSFHVLSFDYSNPAETAKYYYDVSNLIMVNMVFTDPNGNLYFLNQQYKNSTDPSGYYDICRVSLSDQPSCGPSLYTVYLGNEIDYDYIPYIQSQDSSTILFIVNQAPGVMGFTENILLTYVQLNGDSVTVTNVTIPNDDQSGDNFASKVYIF</sequence>
<dbReference type="InParanoid" id="Q55BX6"/>